<dbReference type="SUPFAM" id="SSF52540">
    <property type="entry name" value="P-loop containing nucleoside triphosphate hydrolases"/>
    <property type="match status" value="1"/>
</dbReference>
<proteinExistence type="predicted"/>
<dbReference type="AlphaFoldDB" id="A0A5J5EXM2"/>
<dbReference type="GO" id="GO:0005759">
    <property type="term" value="C:mitochondrial matrix"/>
    <property type="evidence" value="ECO:0007669"/>
    <property type="project" value="TreeGrafter"/>
</dbReference>
<dbReference type="InterPro" id="IPR001650">
    <property type="entry name" value="Helicase_C-like"/>
</dbReference>
<sequence length="644" mass="71438">MRRIARVLTRTTTTTATKPASARPQPLQPLQLRDYQEECINAVVEHVEKGHRRMGVSLATGSGKTVVFTQLISRLLHPSRPKHATRTLILAHRTELVQQAHDHCRRTYPDLTIDVEMASLKASGTADITIASIQSITSGSRIEKFDPSSYKLILIDEAHHAVAQRYMDTLDYFGVLDMEKGDPHMKPILVGVSATLSRNDGLALGKVLDYIVYHRDYVDMIEDNWLCPVKFTTVQTNVDLSRVRATGNDFAVGELSRAVNTDQANETVVRSWLQKARQRESTIVFCVDISHVNEITAKFRQYGIDARPVTSLTTAQDRKDRLAAFRTKQFPVLVNCGVFTEGTDIPNIDCVLLARPTKSKNLLIQMIGRGMRLHPDKKDCHVIDMVGSIERGVATVPTLFGLDPDELLDDESMEAAKTRVSERKAAEAGAAAAAAAATPLSDAKPRQAPFVSFTNYPDVFSLLADSRQDLHIRSISPLCWVSISPSLHVLSMRSGFLKIFPSPNHPDTWDVTATLELPKELKLNFVKAPPRMVVSNAASLELAVKAADTFALSKHPMILLSTNAAWRKGPASEGQRALLEKVKGLKPADTLTKGHAGDMITRMRHGGMGRFEQLQKERRAHEREMERAEKARLREHVAVGAVPR</sequence>
<dbReference type="InterPro" id="IPR050742">
    <property type="entry name" value="Helicase_Restrict-Modif_Enz"/>
</dbReference>
<feature type="domain" description="Helicase ATP-binding" evidence="3">
    <location>
        <begin position="45"/>
        <end position="214"/>
    </location>
</feature>
<dbReference type="GO" id="GO:0036121">
    <property type="term" value="F:double-stranded DNA helicase activity"/>
    <property type="evidence" value="ECO:0007669"/>
    <property type="project" value="TreeGrafter"/>
</dbReference>
<feature type="compositionally biased region" description="Low complexity" evidence="2">
    <location>
        <begin position="1"/>
        <end position="23"/>
    </location>
</feature>
<keyword evidence="6" id="KW-1185">Reference proteome</keyword>
<keyword evidence="1" id="KW-0067">ATP-binding</keyword>
<dbReference type="PANTHER" id="PTHR47396">
    <property type="entry name" value="TYPE I RESTRICTION ENZYME ECOKI R PROTEIN"/>
    <property type="match status" value="1"/>
</dbReference>
<dbReference type="SMART" id="SM00487">
    <property type="entry name" value="DEXDc"/>
    <property type="match status" value="1"/>
</dbReference>
<dbReference type="InterPro" id="IPR014001">
    <property type="entry name" value="Helicase_ATP-bd"/>
</dbReference>
<dbReference type="GO" id="GO:0000403">
    <property type="term" value="F:Y-form DNA binding"/>
    <property type="evidence" value="ECO:0007669"/>
    <property type="project" value="TreeGrafter"/>
</dbReference>
<dbReference type="GO" id="GO:0016787">
    <property type="term" value="F:hydrolase activity"/>
    <property type="evidence" value="ECO:0007669"/>
    <property type="project" value="UniProtKB-KW"/>
</dbReference>
<dbReference type="PROSITE" id="PS51192">
    <property type="entry name" value="HELICASE_ATP_BIND_1"/>
    <property type="match status" value="1"/>
</dbReference>
<dbReference type="InterPro" id="IPR027417">
    <property type="entry name" value="P-loop_NTPase"/>
</dbReference>
<evidence type="ECO:0000259" key="3">
    <source>
        <dbReference type="PROSITE" id="PS51192"/>
    </source>
</evidence>
<feature type="domain" description="Helicase C-terminal" evidence="4">
    <location>
        <begin position="268"/>
        <end position="424"/>
    </location>
</feature>
<keyword evidence="1" id="KW-0547">Nucleotide-binding</keyword>
<dbReference type="PANTHER" id="PTHR47396:SF1">
    <property type="entry name" value="ATP-DEPENDENT HELICASE IRC3-RELATED"/>
    <property type="match status" value="1"/>
</dbReference>
<protein>
    <submittedName>
        <fullName evidence="5">P-loop containing nucleoside triphosphate hydrolase protein</fullName>
    </submittedName>
</protein>
<dbReference type="CDD" id="cd18032">
    <property type="entry name" value="DEXHc_RE_I_III_res"/>
    <property type="match status" value="1"/>
</dbReference>
<keyword evidence="5" id="KW-0378">Hydrolase</keyword>
<reference evidence="5 6" key="1">
    <citation type="submission" date="2019-09" db="EMBL/GenBank/DDBJ databases">
        <title>Draft genome of the ectomycorrhizal ascomycete Sphaerosporella brunnea.</title>
        <authorList>
            <consortium name="DOE Joint Genome Institute"/>
            <person name="Benucci G.M."/>
            <person name="Marozzi G."/>
            <person name="Antonielli L."/>
            <person name="Sanchez S."/>
            <person name="Marco P."/>
            <person name="Wang X."/>
            <person name="Falini L.B."/>
            <person name="Barry K."/>
            <person name="Haridas S."/>
            <person name="Lipzen A."/>
            <person name="Labutti K."/>
            <person name="Grigoriev I.V."/>
            <person name="Murat C."/>
            <person name="Martin F."/>
            <person name="Albertini E."/>
            <person name="Donnini D."/>
            <person name="Bonito G."/>
        </authorList>
    </citation>
    <scope>NUCLEOTIDE SEQUENCE [LARGE SCALE GENOMIC DNA]</scope>
    <source>
        <strain evidence="5 6">Sb_GMNB300</strain>
    </source>
</reference>
<evidence type="ECO:0000256" key="2">
    <source>
        <dbReference type="SAM" id="MobiDB-lite"/>
    </source>
</evidence>
<dbReference type="SMART" id="SM00490">
    <property type="entry name" value="HELICc"/>
    <property type="match status" value="1"/>
</dbReference>
<dbReference type="Gene3D" id="3.40.50.300">
    <property type="entry name" value="P-loop containing nucleotide triphosphate hydrolases"/>
    <property type="match status" value="2"/>
</dbReference>
<dbReference type="Pfam" id="PF00271">
    <property type="entry name" value="Helicase_C"/>
    <property type="match status" value="1"/>
</dbReference>
<dbReference type="GO" id="GO:0070125">
    <property type="term" value="P:mitochondrial translational elongation"/>
    <property type="evidence" value="ECO:0007669"/>
    <property type="project" value="TreeGrafter"/>
</dbReference>
<name>A0A5J5EXM2_9PEZI</name>
<dbReference type="InParanoid" id="A0A5J5EXM2"/>
<evidence type="ECO:0000313" key="5">
    <source>
        <dbReference type="EMBL" id="KAA8906630.1"/>
    </source>
</evidence>
<dbReference type="EMBL" id="VXIS01000087">
    <property type="protein sequence ID" value="KAA8906630.1"/>
    <property type="molecule type" value="Genomic_DNA"/>
</dbReference>
<keyword evidence="1" id="KW-0347">Helicase</keyword>
<gene>
    <name evidence="5" type="ORF">FN846DRAFT_898802</name>
</gene>
<dbReference type="GO" id="GO:0005524">
    <property type="term" value="F:ATP binding"/>
    <property type="evidence" value="ECO:0007669"/>
    <property type="project" value="InterPro"/>
</dbReference>
<dbReference type="Pfam" id="PF04851">
    <property type="entry name" value="ResIII"/>
    <property type="match status" value="1"/>
</dbReference>
<evidence type="ECO:0000256" key="1">
    <source>
        <dbReference type="ARBA" id="ARBA00022806"/>
    </source>
</evidence>
<dbReference type="PROSITE" id="PS51194">
    <property type="entry name" value="HELICASE_CTER"/>
    <property type="match status" value="1"/>
</dbReference>
<dbReference type="InterPro" id="IPR006935">
    <property type="entry name" value="Helicase/UvrB_N"/>
</dbReference>
<dbReference type="GO" id="GO:0032042">
    <property type="term" value="P:mitochondrial DNA metabolic process"/>
    <property type="evidence" value="ECO:0007669"/>
    <property type="project" value="TreeGrafter"/>
</dbReference>
<dbReference type="Proteomes" id="UP000326924">
    <property type="component" value="Unassembled WGS sequence"/>
</dbReference>
<dbReference type="CDD" id="cd18799">
    <property type="entry name" value="SF2_C_EcoAI-like"/>
    <property type="match status" value="1"/>
</dbReference>
<evidence type="ECO:0000259" key="4">
    <source>
        <dbReference type="PROSITE" id="PS51194"/>
    </source>
</evidence>
<dbReference type="GO" id="GO:0061749">
    <property type="term" value="F:forked DNA-dependent helicase activity"/>
    <property type="evidence" value="ECO:0007669"/>
    <property type="project" value="TreeGrafter"/>
</dbReference>
<dbReference type="FunCoup" id="A0A5J5EXM2">
    <property type="interactions" value="16"/>
</dbReference>
<evidence type="ECO:0000313" key="6">
    <source>
        <dbReference type="Proteomes" id="UP000326924"/>
    </source>
</evidence>
<accession>A0A5J5EXM2</accession>
<comment type="caution">
    <text evidence="5">The sequence shown here is derived from an EMBL/GenBank/DDBJ whole genome shotgun (WGS) entry which is preliminary data.</text>
</comment>
<organism evidence="5 6">
    <name type="scientific">Sphaerosporella brunnea</name>
    <dbReference type="NCBI Taxonomy" id="1250544"/>
    <lineage>
        <taxon>Eukaryota</taxon>
        <taxon>Fungi</taxon>
        <taxon>Dikarya</taxon>
        <taxon>Ascomycota</taxon>
        <taxon>Pezizomycotina</taxon>
        <taxon>Pezizomycetes</taxon>
        <taxon>Pezizales</taxon>
        <taxon>Pyronemataceae</taxon>
        <taxon>Sphaerosporella</taxon>
    </lineage>
</organism>
<feature type="region of interest" description="Disordered" evidence="2">
    <location>
        <begin position="1"/>
        <end position="27"/>
    </location>
</feature>
<dbReference type="OrthoDB" id="16911at2759"/>